<comment type="caution">
    <text evidence="2">The sequence shown here is derived from an EMBL/GenBank/DDBJ whole genome shotgun (WGS) entry which is preliminary data.</text>
</comment>
<feature type="domain" description="FAD/NAD(P)-binding" evidence="1">
    <location>
        <begin position="9"/>
        <end position="303"/>
    </location>
</feature>
<dbReference type="PRINTS" id="PR00411">
    <property type="entry name" value="PNDRDTASEI"/>
</dbReference>
<protein>
    <submittedName>
        <fullName evidence="2">FAD-dependent oxidoreductase</fullName>
    </submittedName>
</protein>
<dbReference type="Pfam" id="PF07992">
    <property type="entry name" value="Pyr_redox_2"/>
    <property type="match status" value="1"/>
</dbReference>
<keyword evidence="3" id="KW-1185">Reference proteome</keyword>
<evidence type="ECO:0000259" key="1">
    <source>
        <dbReference type="Pfam" id="PF07992"/>
    </source>
</evidence>
<dbReference type="Proteomes" id="UP001206639">
    <property type="component" value="Unassembled WGS sequence"/>
</dbReference>
<reference evidence="3" key="1">
    <citation type="submission" date="2023-07" db="EMBL/GenBank/DDBJ databases">
        <authorList>
            <person name="Deng Y."/>
            <person name="Zhang Y.-Q."/>
        </authorList>
    </citation>
    <scope>NUCLEOTIDE SEQUENCE [LARGE SCALE GENOMIC DNA]</scope>
    <source>
        <strain evidence="3">CPCC 205710</strain>
    </source>
</reference>
<dbReference type="EMBL" id="JAODWD010000006">
    <property type="protein sequence ID" value="MCT7661369.1"/>
    <property type="molecule type" value="Genomic_DNA"/>
</dbReference>
<dbReference type="Gene3D" id="3.50.50.100">
    <property type="match status" value="1"/>
</dbReference>
<dbReference type="PANTHER" id="PTHR10632">
    <property type="entry name" value="SULFIDE:QUINONE OXIDOREDUCTASE"/>
    <property type="match status" value="1"/>
</dbReference>
<evidence type="ECO:0000313" key="2">
    <source>
        <dbReference type="EMBL" id="MCT7661369.1"/>
    </source>
</evidence>
<proteinExistence type="predicted"/>
<gene>
    <name evidence="2" type="ORF">N4S67_23465</name>
</gene>
<sequence>MSAADDRHFDVLIIGGGNAGVSAAARLLRKGVKRVTVIEPQTVHTYRPLLSYVGGGEASLRSAERTQRSVIPGGCTWIHDSAVAVDADQATVECGSGARYRYDDLVIGTGLVPDTDELPGVHDALRTPAVASNYLDHAEKTWRLVEAMRRGHAVFTVPRAPVSCTGTTIKPLFLAAGCWKRAGRRNDIDITLVIDRPHLLGVPGLDGRLSERLRELDVRVLYNARVDALKPEDQAITVANGDAIEQLPYDLLHLVPPFRGPHWLEASGLTGANAHGLIDVDPTTLRHRAHPSIWAAGDGAAIDTDPSGGALRRQVKILVDNLLAARRGQPMSAYDGYTVAPVTTDRRRLIAGEFDRAGAIQSSLPSFIDSTKPRATAWAFDRYALPQMYWHLILKGRL</sequence>
<organism evidence="2 3">
    <name type="scientific">Mycobacterium deserti</name>
    <dbReference type="NCBI Taxonomy" id="2978347"/>
    <lineage>
        <taxon>Bacteria</taxon>
        <taxon>Bacillati</taxon>
        <taxon>Actinomycetota</taxon>
        <taxon>Actinomycetes</taxon>
        <taxon>Mycobacteriales</taxon>
        <taxon>Mycobacteriaceae</taxon>
        <taxon>Mycobacterium</taxon>
    </lineage>
</organism>
<dbReference type="InterPro" id="IPR015904">
    <property type="entry name" value="Sulphide_quinone_reductase"/>
</dbReference>
<dbReference type="InterPro" id="IPR036188">
    <property type="entry name" value="FAD/NAD-bd_sf"/>
</dbReference>
<accession>A0ABT2MGF1</accession>
<dbReference type="PANTHER" id="PTHR10632:SF2">
    <property type="entry name" value="SULFIDE:QUINONE OXIDOREDUCTASE, MITOCHONDRIAL"/>
    <property type="match status" value="1"/>
</dbReference>
<evidence type="ECO:0000313" key="3">
    <source>
        <dbReference type="Proteomes" id="UP001206639"/>
    </source>
</evidence>
<name>A0ABT2MGF1_9MYCO</name>
<dbReference type="RefSeq" id="WP_260995438.1">
    <property type="nucleotide sequence ID" value="NZ_JAODWD010000006.1"/>
</dbReference>
<dbReference type="InterPro" id="IPR023753">
    <property type="entry name" value="FAD/NAD-binding_dom"/>
</dbReference>
<dbReference type="SUPFAM" id="SSF51905">
    <property type="entry name" value="FAD/NAD(P)-binding domain"/>
    <property type="match status" value="2"/>
</dbReference>